<protein>
    <submittedName>
        <fullName evidence="2">Antibiotic biosynthesis monooxygenase</fullName>
    </submittedName>
</protein>
<evidence type="ECO:0000313" key="2">
    <source>
        <dbReference type="EMBL" id="GJH24610.1"/>
    </source>
</evidence>
<sequence length="313" mass="34914">MNDSTRPPATAITTNITLRAGMEEPFAAWQSRFTHTATQAAGFLALDIAPAFAGSYDWRIIHRFRSPEALDSWRTSVLRAHLFAELAPMRDPAAAAFDDETVHSLDPLSCVTEVIMTVVEPGKEGVFRAWAETIQASQSTFPGYMGTLVQAPVSDEMQYWTTLVRFSTPAQLDAWLGCPARKQLLEQVEPHIAKWKSYRMASPFAGWFPETGKRSPAAWKQSALVLLVLFPVVMLEIKSLSPLLAGRHVAIATFIANAISVSLVSWPLMKIAVLCMGWWLRPSPVRRWRREALGACTMLALYIIEMAIFMLVF</sequence>
<dbReference type="GO" id="GO:0004497">
    <property type="term" value="F:monooxygenase activity"/>
    <property type="evidence" value="ECO:0007669"/>
    <property type="project" value="UniProtKB-KW"/>
</dbReference>
<comment type="caution">
    <text evidence="2">The sequence shown here is derived from an EMBL/GenBank/DDBJ whole genome shotgun (WGS) entry which is preliminary data.</text>
</comment>
<keyword evidence="2" id="KW-0503">Monooxygenase</keyword>
<gene>
    <name evidence="2" type="ORF">CBA19CS42_08860</name>
</gene>
<dbReference type="InterPro" id="IPR011008">
    <property type="entry name" value="Dimeric_a/b-barrel"/>
</dbReference>
<keyword evidence="2" id="KW-0560">Oxidoreductase</keyword>
<organism evidence="2 3">
    <name type="scientific">Caballeronia novacaledonica</name>
    <dbReference type="NCBI Taxonomy" id="1544861"/>
    <lineage>
        <taxon>Bacteria</taxon>
        <taxon>Pseudomonadati</taxon>
        <taxon>Pseudomonadota</taxon>
        <taxon>Betaproteobacteria</taxon>
        <taxon>Burkholderiales</taxon>
        <taxon>Burkholderiaceae</taxon>
        <taxon>Caballeronia</taxon>
    </lineage>
</organism>
<dbReference type="AlphaFoldDB" id="A0AA37I722"/>
<name>A0AA37I722_9BURK</name>
<feature type="transmembrane region" description="Helical" evidence="1">
    <location>
        <begin position="292"/>
        <end position="312"/>
    </location>
</feature>
<dbReference type="InterPro" id="IPR038762">
    <property type="entry name" value="ABM_predict"/>
</dbReference>
<dbReference type="Gene3D" id="3.30.70.100">
    <property type="match status" value="1"/>
</dbReference>
<dbReference type="RefSeq" id="WP_238211058.1">
    <property type="nucleotide sequence ID" value="NZ_BPUS01000002.1"/>
</dbReference>
<keyword evidence="1" id="KW-0472">Membrane</keyword>
<dbReference type="EMBL" id="BPUS01000002">
    <property type="protein sequence ID" value="GJH24610.1"/>
    <property type="molecule type" value="Genomic_DNA"/>
</dbReference>
<dbReference type="Proteomes" id="UP001055111">
    <property type="component" value="Unassembled WGS sequence"/>
</dbReference>
<dbReference type="SUPFAM" id="SSF54909">
    <property type="entry name" value="Dimeric alpha+beta barrel"/>
    <property type="match status" value="2"/>
</dbReference>
<evidence type="ECO:0000256" key="1">
    <source>
        <dbReference type="SAM" id="Phobius"/>
    </source>
</evidence>
<reference evidence="2" key="1">
    <citation type="submission" date="2022-09" db="EMBL/GenBank/DDBJ databases">
        <title>Isolation and characterization of 3-chlorobenzoate degrading bacteria from soils in Shizuoka.</title>
        <authorList>
            <person name="Ifat A."/>
            <person name="Ogawa N."/>
            <person name="Kimbara K."/>
            <person name="Moriuchi R."/>
            <person name="Dohra H."/>
            <person name="Shintani M."/>
        </authorList>
    </citation>
    <scope>NUCLEOTIDE SEQUENCE</scope>
    <source>
        <strain evidence="2">19CS4-2</strain>
    </source>
</reference>
<dbReference type="PANTHER" id="PTHR40057:SF1">
    <property type="entry name" value="SLR1162 PROTEIN"/>
    <property type="match status" value="1"/>
</dbReference>
<keyword evidence="1" id="KW-1133">Transmembrane helix</keyword>
<evidence type="ECO:0000313" key="3">
    <source>
        <dbReference type="Proteomes" id="UP001055111"/>
    </source>
</evidence>
<feature type="transmembrane region" description="Helical" evidence="1">
    <location>
        <begin position="223"/>
        <end position="245"/>
    </location>
</feature>
<proteinExistence type="predicted"/>
<dbReference type="PANTHER" id="PTHR40057">
    <property type="entry name" value="SLR1162 PROTEIN"/>
    <property type="match status" value="1"/>
</dbReference>
<keyword evidence="1" id="KW-0812">Transmembrane</keyword>
<feature type="transmembrane region" description="Helical" evidence="1">
    <location>
        <begin position="251"/>
        <end position="280"/>
    </location>
</feature>
<accession>A0AA37I722</accession>